<protein>
    <recommendedName>
        <fullName evidence="1">Ribosomal RNA large subunit methyltransferase J</fullName>
        <ecNumber evidence="1">2.1.1.266</ecNumber>
    </recommendedName>
    <alternativeName>
        <fullName evidence="1">23S rRNA (adenine(2030)-N6)-methyltransferase</fullName>
    </alternativeName>
    <alternativeName>
        <fullName evidence="1">23S rRNA m6A2030 methyltransferase</fullName>
    </alternativeName>
</protein>
<feature type="binding site" evidence="1">
    <location>
        <position position="19"/>
    </location>
    <ligand>
        <name>S-adenosyl-L-methionine</name>
        <dbReference type="ChEBI" id="CHEBI:59789"/>
    </ligand>
</feature>
<comment type="similarity">
    <text evidence="1">Belongs to the RlmJ family.</text>
</comment>
<dbReference type="EC" id="2.1.1.266" evidence="1"/>
<keyword evidence="1" id="KW-0698">rRNA processing</keyword>
<proteinExistence type="inferred from homology"/>
<organism evidence="2 3">
    <name type="scientific">Alteromonas pelagimontana</name>
    <dbReference type="NCBI Taxonomy" id="1858656"/>
    <lineage>
        <taxon>Bacteria</taxon>
        <taxon>Pseudomonadati</taxon>
        <taxon>Pseudomonadota</taxon>
        <taxon>Gammaproteobacteria</taxon>
        <taxon>Alteromonadales</taxon>
        <taxon>Alteromonadaceae</taxon>
        <taxon>Alteromonas/Salinimonas group</taxon>
        <taxon>Alteromonas</taxon>
    </lineage>
</organism>
<dbReference type="SUPFAM" id="SSF53335">
    <property type="entry name" value="S-adenosyl-L-methionine-dependent methyltransferases"/>
    <property type="match status" value="1"/>
</dbReference>
<keyword evidence="1" id="KW-0694">RNA-binding</keyword>
<dbReference type="InterPro" id="IPR029063">
    <property type="entry name" value="SAM-dependent_MTases_sf"/>
</dbReference>
<feature type="binding site" evidence="1">
    <location>
        <position position="42"/>
    </location>
    <ligand>
        <name>S-adenosyl-L-methionine</name>
        <dbReference type="ChEBI" id="CHEBI:59789"/>
    </ligand>
</feature>
<dbReference type="Proteomes" id="UP000219285">
    <property type="component" value="Chromosome"/>
</dbReference>
<comment type="function">
    <text evidence="1">Specifically methylates the adenine in position 2030 of 23S rRNA.</text>
</comment>
<dbReference type="PANTHER" id="PTHR37426">
    <property type="entry name" value="RIBOSOMAL RNA LARGE SUBUNIT METHYLTRANSFERASE J"/>
    <property type="match status" value="1"/>
</dbReference>
<dbReference type="GO" id="GO:0036307">
    <property type="term" value="F:23S rRNA (adenine(2030)-N(6))-methyltransferase activity"/>
    <property type="evidence" value="ECO:0007669"/>
    <property type="project" value="UniProtKB-UniRule"/>
</dbReference>
<name>A0A6M4MHB4_9ALTE</name>
<feature type="binding site" evidence="1">
    <location>
        <position position="97"/>
    </location>
    <ligand>
        <name>S-adenosyl-L-methionine</name>
        <dbReference type="ChEBI" id="CHEBI:59789"/>
    </ligand>
</feature>
<comment type="subunit">
    <text evidence="1">Monomer.</text>
</comment>
<dbReference type="GO" id="GO:0005829">
    <property type="term" value="C:cytosol"/>
    <property type="evidence" value="ECO:0007669"/>
    <property type="project" value="TreeGrafter"/>
</dbReference>
<dbReference type="GO" id="GO:0070475">
    <property type="term" value="P:rRNA base methylation"/>
    <property type="evidence" value="ECO:0007669"/>
    <property type="project" value="UniProtKB-UniRule"/>
</dbReference>
<dbReference type="GO" id="GO:0003723">
    <property type="term" value="F:RNA binding"/>
    <property type="evidence" value="ECO:0007669"/>
    <property type="project" value="UniProtKB-UniRule"/>
</dbReference>
<accession>A0A6M4MHB4</accession>
<keyword evidence="1 2" id="KW-0489">Methyltransferase</keyword>
<reference evidence="3" key="1">
    <citation type="submission" date="2014-12" db="EMBL/GenBank/DDBJ databases">
        <title>Complete genome sequence of a multi-drug resistant Klebsiella pneumoniae.</title>
        <authorList>
            <person name="Hua X."/>
            <person name="Chen Q."/>
            <person name="Li X."/>
            <person name="Feng Y."/>
            <person name="Ruan Z."/>
            <person name="Yu Y."/>
        </authorList>
    </citation>
    <scope>NUCLEOTIDE SEQUENCE [LARGE SCALE GENOMIC DNA]</scope>
    <source>
        <strain evidence="3">5.12</strain>
    </source>
</reference>
<feature type="binding site" evidence="1">
    <location>
        <position position="115"/>
    </location>
    <ligand>
        <name>S-adenosyl-L-methionine</name>
        <dbReference type="ChEBI" id="CHEBI:59789"/>
    </ligand>
</feature>
<feature type="active site" description="Proton acceptor" evidence="1">
    <location>
        <position position="164"/>
    </location>
</feature>
<evidence type="ECO:0000313" key="3">
    <source>
        <dbReference type="Proteomes" id="UP000219285"/>
    </source>
</evidence>
<dbReference type="Pfam" id="PF04378">
    <property type="entry name" value="RsmJ"/>
    <property type="match status" value="1"/>
</dbReference>
<dbReference type="AlphaFoldDB" id="A0A6M4MHB4"/>
<dbReference type="HAMAP" id="MF_00934">
    <property type="entry name" value="23SrRNA_methyltr_J"/>
    <property type="match status" value="1"/>
</dbReference>
<gene>
    <name evidence="1" type="primary">rlmJ</name>
    <name evidence="2" type="ORF">CA267_018460</name>
</gene>
<keyword evidence="3" id="KW-1185">Reference proteome</keyword>
<reference evidence="2 3" key="2">
    <citation type="submission" date="2020-04" db="EMBL/GenBank/DDBJ databases">
        <title>Complete genome sequence of Alteromonas pelagimontana 5.12T.</title>
        <authorList>
            <person name="Sinha R.K."/>
            <person name="Krishnan K.P."/>
            <person name="Kurian J.P."/>
        </authorList>
    </citation>
    <scope>NUCLEOTIDE SEQUENCE [LARGE SCALE GENOMIC DNA]</scope>
    <source>
        <strain evidence="2 3">5.12</strain>
    </source>
</reference>
<keyword evidence="1 2" id="KW-0808">Transferase</keyword>
<feature type="binding site" evidence="1">
    <location>
        <begin position="143"/>
        <end position="144"/>
    </location>
    <ligand>
        <name>S-adenosyl-L-methionine</name>
        <dbReference type="ChEBI" id="CHEBI:59789"/>
    </ligand>
</feature>
<evidence type="ECO:0000313" key="2">
    <source>
        <dbReference type="EMBL" id="QJR82594.1"/>
    </source>
</evidence>
<sequence length="286" mass="31745">MLSYQHGYHAGNHADVIKHLCWLGVINHLKRKNKPFTLFDTHAGAGLYPLDSEQAQKNKEFETGIHPLSGISANSELLATYLSLTQDFLAHQHYPGSPALAAAVMREQDIAHLMELHPGESNALNAAMRAVGKDKNVCVHHRDGLEGLIAMTPPQPNRGAVLIDPPYEQYREYQHIADTLEKMFHRWQNAQVVLWYPLLSARAGEKSGASEAMIKRIARLGTTAFSAELTVADYADDTGMYGSGVCVINPAWQLDKQLREALEEACAYLGEHTSYSLQWLKTEQGA</sequence>
<dbReference type="InterPro" id="IPR007473">
    <property type="entry name" value="RlmJ"/>
</dbReference>
<dbReference type="EMBL" id="CP052766">
    <property type="protein sequence ID" value="QJR82594.1"/>
    <property type="molecule type" value="Genomic_DNA"/>
</dbReference>
<feature type="site" description="Interaction with substrate rRNA" evidence="1">
    <location>
        <position position="4"/>
    </location>
</feature>
<comment type="catalytic activity">
    <reaction evidence="1">
        <text>adenosine(2030) in 23S rRNA + S-adenosyl-L-methionine = N(6)-methyladenosine(2030) in 23S rRNA + S-adenosyl-L-homocysteine + H(+)</text>
        <dbReference type="Rhea" id="RHEA:43736"/>
        <dbReference type="Rhea" id="RHEA-COMP:10668"/>
        <dbReference type="Rhea" id="RHEA-COMP:10669"/>
        <dbReference type="ChEBI" id="CHEBI:15378"/>
        <dbReference type="ChEBI" id="CHEBI:57856"/>
        <dbReference type="ChEBI" id="CHEBI:59789"/>
        <dbReference type="ChEBI" id="CHEBI:74411"/>
        <dbReference type="ChEBI" id="CHEBI:74449"/>
        <dbReference type="EC" id="2.1.1.266"/>
    </reaction>
</comment>
<dbReference type="KEGG" id="apel:CA267_018460"/>
<dbReference type="RefSeq" id="WP_075609427.1">
    <property type="nucleotide sequence ID" value="NZ_CP052766.1"/>
</dbReference>
<feature type="binding site" evidence="1">
    <location>
        <position position="164"/>
    </location>
    <ligand>
        <name>S-adenosyl-L-methionine</name>
        <dbReference type="ChEBI" id="CHEBI:59789"/>
    </ligand>
</feature>
<dbReference type="OrthoDB" id="9791274at2"/>
<dbReference type="Gene3D" id="3.40.50.150">
    <property type="entry name" value="Vaccinia Virus protein VP39"/>
    <property type="match status" value="1"/>
</dbReference>
<keyword evidence="1" id="KW-0949">S-adenosyl-L-methionine</keyword>
<evidence type="ECO:0000256" key="1">
    <source>
        <dbReference type="HAMAP-Rule" id="MF_00934"/>
    </source>
</evidence>
<dbReference type="PANTHER" id="PTHR37426:SF1">
    <property type="entry name" value="RIBOSOMAL RNA LARGE SUBUNIT METHYLTRANSFERASE J"/>
    <property type="match status" value="1"/>
</dbReference>